<dbReference type="EMBL" id="CP031036">
    <property type="protein sequence ID" value="QDZ19881.1"/>
    <property type="molecule type" value="Genomic_DNA"/>
</dbReference>
<name>A0A5B8MHX0_9CHLO</name>
<gene>
    <name evidence="2" type="ORF">A3770_03p23990</name>
</gene>
<sequence length="629" mass="68830">MEGEANNKWKKLEEVLVEDSSLRPWVRVSRFDGLRREGVEQGEGVSDPFSPSEVPLPSAQGSPAGHRRALKAKKEVVDFLLKVLLDGLRNDGAGIPNSLSASDVLHLAYGLQCQGDASDSSRGEDSFARVFSAFDKHLLHCIEREDGTPETDPKAASALVGDAHAQQWLTAARADLTVVSEGLLENYFAKSFVDTVLKHCVSEHDRSGQFSLAECSEFLVASAGAYGSYLDSFSRTLEGELGQSHQSALRETRIRLKSNISRELHPAWQKVLQSVRFQVGEKLKELVDRHVLSGQQFFQPGCLASGADDKRDDLCSVRDIARQSGLHGMVHKPFHSLLDFLLCLWEGRGCSKESCADHMLVATSFCVVSDILIRLEDAVKTKVGGHDMDFDSFVVLLNSLAMLRTVVHGMRGDTEESLGQPTSFDMSFKSLTLSQGASELVIQTSRRLCECINSYAQKFFVRPLEGTGPEMWESDKSPEEELQSVLVGFACFCNAICARASFVELPADLMDAIVEGLLEILCGGVAKLYLQAKPSASRQFRYACDAVFITELGASLASKLKESETSSTHMRSLGDLGERASSIAGPRVKCDGCLLDEGASGSSKGFEETWFVVLHRTNDLLKKLVDSQA</sequence>
<evidence type="ECO:0000256" key="1">
    <source>
        <dbReference type="SAM" id="MobiDB-lite"/>
    </source>
</evidence>
<dbReference type="Proteomes" id="UP000316726">
    <property type="component" value="Chromosome 3"/>
</dbReference>
<evidence type="ECO:0000313" key="3">
    <source>
        <dbReference type="Proteomes" id="UP000316726"/>
    </source>
</evidence>
<protein>
    <submittedName>
        <fullName evidence="2">Uncharacterized protein</fullName>
    </submittedName>
</protein>
<proteinExistence type="predicted"/>
<dbReference type="AlphaFoldDB" id="A0A5B8MHX0"/>
<feature type="region of interest" description="Disordered" evidence="1">
    <location>
        <begin position="37"/>
        <end position="67"/>
    </location>
</feature>
<accession>A0A5B8MHX0</accession>
<keyword evidence="3" id="KW-1185">Reference proteome</keyword>
<evidence type="ECO:0000313" key="2">
    <source>
        <dbReference type="EMBL" id="QDZ19881.1"/>
    </source>
</evidence>
<organism evidence="2 3">
    <name type="scientific">Chloropicon primus</name>
    <dbReference type="NCBI Taxonomy" id="1764295"/>
    <lineage>
        <taxon>Eukaryota</taxon>
        <taxon>Viridiplantae</taxon>
        <taxon>Chlorophyta</taxon>
        <taxon>Chloropicophyceae</taxon>
        <taxon>Chloropicales</taxon>
        <taxon>Chloropicaceae</taxon>
        <taxon>Chloropicon</taxon>
    </lineage>
</organism>
<reference evidence="2 3" key="1">
    <citation type="submission" date="2018-07" db="EMBL/GenBank/DDBJ databases">
        <title>The complete nuclear genome of the prasinophyte Chloropicon primus (CCMP1205).</title>
        <authorList>
            <person name="Pombert J.-F."/>
            <person name="Otis C."/>
            <person name="Turmel M."/>
            <person name="Lemieux C."/>
        </authorList>
    </citation>
    <scope>NUCLEOTIDE SEQUENCE [LARGE SCALE GENOMIC DNA]</scope>
    <source>
        <strain evidence="2 3">CCMP1205</strain>
    </source>
</reference>